<dbReference type="InterPro" id="IPR003593">
    <property type="entry name" value="AAA+_ATPase"/>
</dbReference>
<dbReference type="PANTHER" id="PTHR43820:SF2">
    <property type="entry name" value="ABC TRANSPORTER ATP-BINDING PROTEIN"/>
    <property type="match status" value="1"/>
</dbReference>
<comment type="caution">
    <text evidence="7">The sequence shown here is derived from an EMBL/GenBank/DDBJ whole genome shotgun (WGS) entry which is preliminary data.</text>
</comment>
<keyword evidence="3" id="KW-0547">Nucleotide-binding</keyword>
<keyword evidence="2" id="KW-0813">Transport</keyword>
<protein>
    <recommendedName>
        <fullName evidence="6">ABC transporter domain-containing protein</fullName>
    </recommendedName>
</protein>
<sequence length="231" mass="24803">MSDLLITDIESGYGSVKVLHGVSLSVSSKPVALMGRNGMGKTTLAKVIMGLNPTLSGEIKYGDITLTGLSTTKIAQAGVGYVPQGRRVFPSLTVDEHLKILQKRNGDWTVKKVYELFPRLADRKNNGGAMLSGGEQQMLAIGRALMTNPSLLLMDEPSEGLAPAIVEHLAKSLKELVGQGQRILLIEQNLKFASTLCDEIIILSSGEIQAKVTAQELRSSAELQNKYLGVA</sequence>
<dbReference type="GO" id="GO:0005524">
    <property type="term" value="F:ATP binding"/>
    <property type="evidence" value="ECO:0007669"/>
    <property type="project" value="UniProtKB-KW"/>
</dbReference>
<dbReference type="GO" id="GO:0016887">
    <property type="term" value="F:ATP hydrolysis activity"/>
    <property type="evidence" value="ECO:0007669"/>
    <property type="project" value="InterPro"/>
</dbReference>
<dbReference type="Pfam" id="PF00005">
    <property type="entry name" value="ABC_tran"/>
    <property type="match status" value="1"/>
</dbReference>
<keyword evidence="4" id="KW-0067">ATP-binding</keyword>
<dbReference type="PROSITE" id="PS50893">
    <property type="entry name" value="ABC_TRANSPORTER_2"/>
    <property type="match status" value="1"/>
</dbReference>
<organism evidence="7">
    <name type="scientific">freshwater metagenome</name>
    <dbReference type="NCBI Taxonomy" id="449393"/>
    <lineage>
        <taxon>unclassified sequences</taxon>
        <taxon>metagenomes</taxon>
        <taxon>ecological metagenomes</taxon>
    </lineage>
</organism>
<evidence type="ECO:0000256" key="3">
    <source>
        <dbReference type="ARBA" id="ARBA00022741"/>
    </source>
</evidence>
<dbReference type="PROSITE" id="PS00211">
    <property type="entry name" value="ABC_TRANSPORTER_1"/>
    <property type="match status" value="1"/>
</dbReference>
<dbReference type="GO" id="GO:0015658">
    <property type="term" value="F:branched-chain amino acid transmembrane transporter activity"/>
    <property type="evidence" value="ECO:0007669"/>
    <property type="project" value="TreeGrafter"/>
</dbReference>
<dbReference type="CDD" id="cd03224">
    <property type="entry name" value="ABC_TM1139_LivF_branched"/>
    <property type="match status" value="1"/>
</dbReference>
<evidence type="ECO:0000313" key="7">
    <source>
        <dbReference type="EMBL" id="KGA16704.1"/>
    </source>
</evidence>
<comment type="similarity">
    <text evidence="1">Belongs to the ABC transporter superfamily.</text>
</comment>
<name>A0A094Q3N7_9ZZZZ</name>
<keyword evidence="5" id="KW-0029">Amino-acid transport</keyword>
<dbReference type="InterPro" id="IPR017871">
    <property type="entry name" value="ABC_transporter-like_CS"/>
</dbReference>
<evidence type="ECO:0000256" key="4">
    <source>
        <dbReference type="ARBA" id="ARBA00022840"/>
    </source>
</evidence>
<accession>A0A094Q3N7</accession>
<feature type="domain" description="ABC transporter" evidence="6">
    <location>
        <begin position="4"/>
        <end position="230"/>
    </location>
</feature>
<evidence type="ECO:0000256" key="5">
    <source>
        <dbReference type="ARBA" id="ARBA00022970"/>
    </source>
</evidence>
<reference evidence="7" key="1">
    <citation type="submission" date="2014-05" db="EMBL/GenBank/DDBJ databases">
        <title>Key roles for freshwater Actinobacteria revealed by deep metagenomic sequencing.</title>
        <authorList>
            <person name="Ghai R."/>
            <person name="Mizuno C.M."/>
            <person name="Picazo A."/>
            <person name="Camacho A."/>
            <person name="Rodriguez-Valera F."/>
        </authorList>
    </citation>
    <scope>NUCLEOTIDE SEQUENCE</scope>
</reference>
<dbReference type="PANTHER" id="PTHR43820">
    <property type="entry name" value="HIGH-AFFINITY BRANCHED-CHAIN AMINO ACID TRANSPORT ATP-BINDING PROTEIN LIVF"/>
    <property type="match status" value="1"/>
</dbReference>
<dbReference type="Gene3D" id="3.40.50.300">
    <property type="entry name" value="P-loop containing nucleotide triphosphate hydrolases"/>
    <property type="match status" value="1"/>
</dbReference>
<evidence type="ECO:0000256" key="2">
    <source>
        <dbReference type="ARBA" id="ARBA00022448"/>
    </source>
</evidence>
<proteinExistence type="inferred from homology"/>
<dbReference type="InterPro" id="IPR052156">
    <property type="entry name" value="BCAA_Transport_ATP-bd_LivF"/>
</dbReference>
<dbReference type="GO" id="GO:0015807">
    <property type="term" value="P:L-amino acid transport"/>
    <property type="evidence" value="ECO:0007669"/>
    <property type="project" value="TreeGrafter"/>
</dbReference>
<gene>
    <name evidence="7" type="ORF">GM50_13800</name>
</gene>
<dbReference type="InterPro" id="IPR027417">
    <property type="entry name" value="P-loop_NTPase"/>
</dbReference>
<dbReference type="SMART" id="SM00382">
    <property type="entry name" value="AAA"/>
    <property type="match status" value="1"/>
</dbReference>
<dbReference type="EMBL" id="JNSK01000059">
    <property type="protein sequence ID" value="KGA16704.1"/>
    <property type="molecule type" value="Genomic_DNA"/>
</dbReference>
<dbReference type="InterPro" id="IPR003439">
    <property type="entry name" value="ABC_transporter-like_ATP-bd"/>
</dbReference>
<dbReference type="AlphaFoldDB" id="A0A094Q3N7"/>
<evidence type="ECO:0000256" key="1">
    <source>
        <dbReference type="ARBA" id="ARBA00005417"/>
    </source>
</evidence>
<evidence type="ECO:0000259" key="6">
    <source>
        <dbReference type="PROSITE" id="PS50893"/>
    </source>
</evidence>
<dbReference type="SUPFAM" id="SSF52540">
    <property type="entry name" value="P-loop containing nucleoside triphosphate hydrolases"/>
    <property type="match status" value="1"/>
</dbReference>